<dbReference type="PROSITE" id="PS50977">
    <property type="entry name" value="HTH_TETR_2"/>
    <property type="match status" value="1"/>
</dbReference>
<dbReference type="SUPFAM" id="SSF46689">
    <property type="entry name" value="Homeodomain-like"/>
    <property type="match status" value="1"/>
</dbReference>
<proteinExistence type="predicted"/>
<dbReference type="Gene3D" id="1.10.357.10">
    <property type="entry name" value="Tetracycline Repressor, domain 2"/>
    <property type="match status" value="1"/>
</dbReference>
<name>A0ABU4HHM3_9ACTN</name>
<dbReference type="EMBL" id="JAWSTH010000001">
    <property type="protein sequence ID" value="MDW5592811.1"/>
    <property type="molecule type" value="Genomic_DNA"/>
</dbReference>
<organism evidence="6 7">
    <name type="scientific">Conexibacter stalactiti</name>
    <dbReference type="NCBI Taxonomy" id="1940611"/>
    <lineage>
        <taxon>Bacteria</taxon>
        <taxon>Bacillati</taxon>
        <taxon>Actinomycetota</taxon>
        <taxon>Thermoleophilia</taxon>
        <taxon>Solirubrobacterales</taxon>
        <taxon>Conexibacteraceae</taxon>
        <taxon>Conexibacter</taxon>
    </lineage>
</organism>
<dbReference type="InterPro" id="IPR050109">
    <property type="entry name" value="HTH-type_TetR-like_transc_reg"/>
</dbReference>
<sequence>MPPRPRSDARRNHDAVIAAALRLLSADPEATMREIADASGLTRTTVYRHFPAREELLRAIFGVVAREADAAALTATAGDPPLEQVAAAIARSSVALGRRFRFLAGHDALADDAAQTAGDEAMVRWLAIARERGEVRDDMPVAWQARVMRSIAVSAVETHLDGDATAAEAELLLAATVVAALAAPSAAG</sequence>
<accession>A0ABU4HHM3</accession>
<reference evidence="6 7" key="2">
    <citation type="submission" date="2023-10" db="EMBL/GenBank/DDBJ databases">
        <authorList>
            <person name="Han X.F."/>
        </authorList>
    </citation>
    <scope>NUCLEOTIDE SEQUENCE [LARGE SCALE GENOMIC DNA]</scope>
    <source>
        <strain evidence="6 7">KCTC 39840</strain>
    </source>
</reference>
<evidence type="ECO:0000313" key="6">
    <source>
        <dbReference type="EMBL" id="MDW5592811.1"/>
    </source>
</evidence>
<feature type="domain" description="HTH tetR-type" evidence="5">
    <location>
        <begin position="10"/>
        <end position="68"/>
    </location>
</feature>
<dbReference type="RefSeq" id="WP_318595069.1">
    <property type="nucleotide sequence ID" value="NZ_JAWSTH010000001.1"/>
</dbReference>
<protein>
    <submittedName>
        <fullName evidence="6">Helix-turn-helix domain-containing protein</fullName>
    </submittedName>
</protein>
<keyword evidence="7" id="KW-1185">Reference proteome</keyword>
<evidence type="ECO:0000256" key="4">
    <source>
        <dbReference type="PROSITE-ProRule" id="PRU00335"/>
    </source>
</evidence>
<keyword evidence="1" id="KW-0805">Transcription regulation</keyword>
<evidence type="ECO:0000256" key="1">
    <source>
        <dbReference type="ARBA" id="ARBA00023015"/>
    </source>
</evidence>
<reference evidence="7" key="1">
    <citation type="submission" date="2023-07" db="EMBL/GenBank/DDBJ databases">
        <title>Conexibacter stalactiti sp. nov., isolated from stalactites in a lava cave and emended description of the genus Conexibacter.</title>
        <authorList>
            <person name="Lee S.D."/>
        </authorList>
    </citation>
    <scope>NUCLEOTIDE SEQUENCE [LARGE SCALE GENOMIC DNA]</scope>
    <source>
        <strain evidence="7">KCTC 39840</strain>
    </source>
</reference>
<dbReference type="InterPro" id="IPR009057">
    <property type="entry name" value="Homeodomain-like_sf"/>
</dbReference>
<evidence type="ECO:0000256" key="2">
    <source>
        <dbReference type="ARBA" id="ARBA00023125"/>
    </source>
</evidence>
<dbReference type="Proteomes" id="UP001284601">
    <property type="component" value="Unassembled WGS sequence"/>
</dbReference>
<keyword evidence="2 4" id="KW-0238">DNA-binding</keyword>
<gene>
    <name evidence="6" type="ORF">R7226_00580</name>
</gene>
<feature type="DNA-binding region" description="H-T-H motif" evidence="4">
    <location>
        <begin position="31"/>
        <end position="50"/>
    </location>
</feature>
<evidence type="ECO:0000259" key="5">
    <source>
        <dbReference type="PROSITE" id="PS50977"/>
    </source>
</evidence>
<evidence type="ECO:0000313" key="7">
    <source>
        <dbReference type="Proteomes" id="UP001284601"/>
    </source>
</evidence>
<evidence type="ECO:0000256" key="3">
    <source>
        <dbReference type="ARBA" id="ARBA00023163"/>
    </source>
</evidence>
<dbReference type="InterPro" id="IPR001647">
    <property type="entry name" value="HTH_TetR"/>
</dbReference>
<dbReference type="Pfam" id="PF00440">
    <property type="entry name" value="TetR_N"/>
    <property type="match status" value="1"/>
</dbReference>
<dbReference type="PANTHER" id="PTHR30055:SF234">
    <property type="entry name" value="HTH-TYPE TRANSCRIPTIONAL REGULATOR BETI"/>
    <property type="match status" value="1"/>
</dbReference>
<keyword evidence="3" id="KW-0804">Transcription</keyword>
<dbReference type="PANTHER" id="PTHR30055">
    <property type="entry name" value="HTH-TYPE TRANSCRIPTIONAL REGULATOR RUTR"/>
    <property type="match status" value="1"/>
</dbReference>
<comment type="caution">
    <text evidence="6">The sequence shown here is derived from an EMBL/GenBank/DDBJ whole genome shotgun (WGS) entry which is preliminary data.</text>
</comment>